<dbReference type="EMBL" id="AAYH02000046">
    <property type="protein sequence ID" value="EDO53286.1"/>
    <property type="molecule type" value="Genomic_DNA"/>
</dbReference>
<reference evidence="1" key="1">
    <citation type="submission" date="2007-06" db="EMBL/GenBank/DDBJ databases">
        <authorList>
            <person name="Fulton L."/>
            <person name="Clifton S."/>
            <person name="Fulton B."/>
            <person name="Xu J."/>
            <person name="Minx P."/>
            <person name="Pepin K.H."/>
            <person name="Johnson M."/>
            <person name="Thiruvilangam P."/>
            <person name="Bhonagiri V."/>
            <person name="Nash W.E."/>
            <person name="Mardis E.R."/>
            <person name="Wilson R.K."/>
        </authorList>
    </citation>
    <scope>NUCLEOTIDE SEQUENCE [LARGE SCALE GENOMIC DNA]</scope>
    <source>
        <strain evidence="1">ATCC 8492</strain>
    </source>
</reference>
<gene>
    <name evidence="1" type="ORF">BACUNI_03301</name>
</gene>
<reference evidence="1" key="2">
    <citation type="submission" date="2013-11" db="EMBL/GenBank/DDBJ databases">
        <title>Draft genome sequence of Bacteroides uniformis (ATCC 8492).</title>
        <authorList>
            <person name="Sudarsanam P."/>
            <person name="Ley R."/>
            <person name="Guruge J."/>
            <person name="Turnbaugh P.J."/>
            <person name="Mahowald M."/>
            <person name="Liep D."/>
            <person name="Gordon J."/>
        </authorList>
    </citation>
    <scope>NUCLEOTIDE SEQUENCE</scope>
    <source>
        <strain evidence="1">ATCC 8492</strain>
    </source>
</reference>
<comment type="caution">
    <text evidence="1">The sequence shown here is derived from an EMBL/GenBank/DDBJ whole genome shotgun (WGS) entry which is preliminary data.</text>
</comment>
<dbReference type="AlphaFoldDB" id="A0ABC9N973"/>
<evidence type="ECO:0000313" key="1">
    <source>
        <dbReference type="EMBL" id="EDO53286.1"/>
    </source>
</evidence>
<organism evidence="1 2">
    <name type="scientific">Bacteroides uniformis (strain ATCC 8492 / DSM 6597 / CCUG 4942 / CIP 103695 / JCM 5828 / KCTC 5204 / NCTC 13054 / VPI 0061)</name>
    <dbReference type="NCBI Taxonomy" id="411479"/>
    <lineage>
        <taxon>Bacteria</taxon>
        <taxon>Pseudomonadati</taxon>
        <taxon>Bacteroidota</taxon>
        <taxon>Bacteroidia</taxon>
        <taxon>Bacteroidales</taxon>
        <taxon>Bacteroidaceae</taxon>
        <taxon>Bacteroides</taxon>
    </lineage>
</organism>
<protein>
    <submittedName>
        <fullName evidence="1">Uncharacterized protein</fullName>
    </submittedName>
</protein>
<accession>A0ABC9N973</accession>
<evidence type="ECO:0000313" key="2">
    <source>
        <dbReference type="Proteomes" id="UP000004110"/>
    </source>
</evidence>
<dbReference type="Proteomes" id="UP000004110">
    <property type="component" value="Unassembled WGS sequence"/>
</dbReference>
<name>A0ABC9N973_BACUC</name>
<keyword evidence="2" id="KW-1185">Reference proteome</keyword>
<proteinExistence type="predicted"/>
<sequence>MNSLILICLGSSFMMAFSLLYRLQRYGYLGRFEE</sequence>